<evidence type="ECO:0000256" key="3">
    <source>
        <dbReference type="ARBA" id="ARBA00022475"/>
    </source>
</evidence>
<dbReference type="PANTHER" id="PTHR32196:SF21">
    <property type="entry name" value="ABC TRANSPORTER PERMEASE PROTEIN YPHD-RELATED"/>
    <property type="match status" value="1"/>
</dbReference>
<feature type="transmembrane region" description="Helical" evidence="8">
    <location>
        <begin position="22"/>
        <end position="41"/>
    </location>
</feature>
<dbReference type="CDD" id="cd06579">
    <property type="entry name" value="TM_PBP1_transp_AraH_like"/>
    <property type="match status" value="1"/>
</dbReference>
<keyword evidence="7 8" id="KW-0472">Membrane</keyword>
<feature type="transmembrane region" description="Helical" evidence="8">
    <location>
        <begin position="180"/>
        <end position="198"/>
    </location>
</feature>
<dbReference type="PANTHER" id="PTHR32196">
    <property type="entry name" value="ABC TRANSPORTER PERMEASE PROTEIN YPHD-RELATED-RELATED"/>
    <property type="match status" value="1"/>
</dbReference>
<evidence type="ECO:0000313" key="9">
    <source>
        <dbReference type="EMBL" id="MFC5661930.1"/>
    </source>
</evidence>
<name>A0ABW0X052_9ACTN</name>
<evidence type="ECO:0000256" key="4">
    <source>
        <dbReference type="ARBA" id="ARBA00022519"/>
    </source>
</evidence>
<dbReference type="Pfam" id="PF02653">
    <property type="entry name" value="BPD_transp_2"/>
    <property type="match status" value="1"/>
</dbReference>
<keyword evidence="2" id="KW-0813">Transport</keyword>
<evidence type="ECO:0000256" key="8">
    <source>
        <dbReference type="SAM" id="Phobius"/>
    </source>
</evidence>
<keyword evidence="5 8" id="KW-0812">Transmembrane</keyword>
<feature type="transmembrane region" description="Helical" evidence="8">
    <location>
        <begin position="48"/>
        <end position="68"/>
    </location>
</feature>
<proteinExistence type="predicted"/>
<feature type="transmembrane region" description="Helical" evidence="8">
    <location>
        <begin position="107"/>
        <end position="127"/>
    </location>
</feature>
<gene>
    <name evidence="9" type="ORF">ACFP3U_02920</name>
</gene>
<protein>
    <submittedName>
        <fullName evidence="9">ABC transporter permease</fullName>
    </submittedName>
</protein>
<evidence type="ECO:0000256" key="2">
    <source>
        <dbReference type="ARBA" id="ARBA00022448"/>
    </source>
</evidence>
<organism evidence="9 10">
    <name type="scientific">Kitasatospora misakiensis</name>
    <dbReference type="NCBI Taxonomy" id="67330"/>
    <lineage>
        <taxon>Bacteria</taxon>
        <taxon>Bacillati</taxon>
        <taxon>Actinomycetota</taxon>
        <taxon>Actinomycetes</taxon>
        <taxon>Kitasatosporales</taxon>
        <taxon>Streptomycetaceae</taxon>
        <taxon>Kitasatospora</taxon>
    </lineage>
</organism>
<accession>A0ABW0X052</accession>
<dbReference type="RefSeq" id="WP_380223517.1">
    <property type="nucleotide sequence ID" value="NZ_JBHSOF010000002.1"/>
</dbReference>
<sequence>MTTSTTPTPYGNLTGPTVLRRLATAPTAGPLAALVLACAFFSLMTDQFLSGGNFSLIIQQVMVVGALAVGQTLIILTAGIDLSCGAVMAFGSIVIARMAAQGTVPPLVAIVLGLAVCTGFGLVNGLLVKLIPLPPFIVTLGMLNVAFALTHIYSNEQTVTDLPGALTFLGNTFPLGDTDVTYGSLLALALFAVFAYLLSSTSWGRHVYALGNSPEAARLNGIRTGRLTIGLYALAGLIYGVAALLLISRTGVGDPQAGQTDNLDSITAVVLGGTSLFGGRGSVLGSLIGALIVGVFRNGLQLMGVASIYQTLITGVLVILAVTVDQISRKRTR</sequence>
<dbReference type="EMBL" id="JBHSOF010000002">
    <property type="protein sequence ID" value="MFC5661930.1"/>
    <property type="molecule type" value="Genomic_DNA"/>
</dbReference>
<feature type="transmembrane region" description="Helical" evidence="8">
    <location>
        <begin position="74"/>
        <end position="95"/>
    </location>
</feature>
<dbReference type="Proteomes" id="UP001595975">
    <property type="component" value="Unassembled WGS sequence"/>
</dbReference>
<evidence type="ECO:0000256" key="1">
    <source>
        <dbReference type="ARBA" id="ARBA00004651"/>
    </source>
</evidence>
<evidence type="ECO:0000256" key="5">
    <source>
        <dbReference type="ARBA" id="ARBA00022692"/>
    </source>
</evidence>
<feature type="transmembrane region" description="Helical" evidence="8">
    <location>
        <begin position="133"/>
        <end position="153"/>
    </location>
</feature>
<feature type="transmembrane region" description="Helical" evidence="8">
    <location>
        <begin position="302"/>
        <end position="324"/>
    </location>
</feature>
<keyword evidence="10" id="KW-1185">Reference proteome</keyword>
<keyword evidence="4" id="KW-0997">Cell inner membrane</keyword>
<feature type="transmembrane region" description="Helical" evidence="8">
    <location>
        <begin position="229"/>
        <end position="247"/>
    </location>
</feature>
<evidence type="ECO:0000256" key="7">
    <source>
        <dbReference type="ARBA" id="ARBA00023136"/>
    </source>
</evidence>
<comment type="subcellular location">
    <subcellularLocation>
        <location evidence="1">Cell membrane</location>
        <topology evidence="1">Multi-pass membrane protein</topology>
    </subcellularLocation>
</comment>
<evidence type="ECO:0000256" key="6">
    <source>
        <dbReference type="ARBA" id="ARBA00022989"/>
    </source>
</evidence>
<keyword evidence="6 8" id="KW-1133">Transmembrane helix</keyword>
<comment type="caution">
    <text evidence="9">The sequence shown here is derived from an EMBL/GenBank/DDBJ whole genome shotgun (WGS) entry which is preliminary data.</text>
</comment>
<reference evidence="10" key="1">
    <citation type="journal article" date="2019" name="Int. J. Syst. Evol. Microbiol.">
        <title>The Global Catalogue of Microorganisms (GCM) 10K type strain sequencing project: providing services to taxonomists for standard genome sequencing and annotation.</title>
        <authorList>
            <consortium name="The Broad Institute Genomics Platform"/>
            <consortium name="The Broad Institute Genome Sequencing Center for Infectious Disease"/>
            <person name="Wu L."/>
            <person name="Ma J."/>
        </authorList>
    </citation>
    <scope>NUCLEOTIDE SEQUENCE [LARGE SCALE GENOMIC DNA]</scope>
    <source>
        <strain evidence="10">CGMCC 4.1437</strain>
    </source>
</reference>
<evidence type="ECO:0000313" key="10">
    <source>
        <dbReference type="Proteomes" id="UP001595975"/>
    </source>
</evidence>
<keyword evidence="3" id="KW-1003">Cell membrane</keyword>
<dbReference type="InterPro" id="IPR001851">
    <property type="entry name" value="ABC_transp_permease"/>
</dbReference>